<dbReference type="RefSeq" id="WP_025352110.1">
    <property type="nucleotide sequence ID" value="NZ_CP006850.1"/>
</dbReference>
<dbReference type="Proteomes" id="UP000019150">
    <property type="component" value="Chromosome"/>
</dbReference>
<name>W5TP81_9NOCA</name>
<dbReference type="KEGG" id="nno:NONO_c59820"/>
<dbReference type="EMBL" id="CP006850">
    <property type="protein sequence ID" value="AHH20758.1"/>
    <property type="molecule type" value="Genomic_DNA"/>
</dbReference>
<gene>
    <name evidence="1" type="ORF">NONO_c59820</name>
</gene>
<reference evidence="1 2" key="1">
    <citation type="journal article" date="2014" name="Appl. Environ. Microbiol.">
        <title>Insights into the Microbial Degradation of Rubber and Gutta-Percha by Analysis of the Complete Genome of Nocardia nova SH22a.</title>
        <authorList>
            <person name="Luo Q."/>
            <person name="Hiessl S."/>
            <person name="Poehlein A."/>
            <person name="Daniel R."/>
            <person name="Steinbuchel A."/>
        </authorList>
    </citation>
    <scope>NUCLEOTIDE SEQUENCE [LARGE SCALE GENOMIC DNA]</scope>
    <source>
        <strain evidence="1">SH22a</strain>
    </source>
</reference>
<dbReference type="AlphaFoldDB" id="W5TP81"/>
<dbReference type="OrthoDB" id="4186253at2"/>
<evidence type="ECO:0000313" key="1">
    <source>
        <dbReference type="EMBL" id="AHH20758.1"/>
    </source>
</evidence>
<dbReference type="PATRIC" id="fig|1415166.3.peg.6162"/>
<protein>
    <submittedName>
        <fullName evidence="1">Uncharacterized protein</fullName>
    </submittedName>
</protein>
<proteinExistence type="predicted"/>
<organism evidence="1 2">
    <name type="scientific">Nocardia nova SH22a</name>
    <dbReference type="NCBI Taxonomy" id="1415166"/>
    <lineage>
        <taxon>Bacteria</taxon>
        <taxon>Bacillati</taxon>
        <taxon>Actinomycetota</taxon>
        <taxon>Actinomycetes</taxon>
        <taxon>Mycobacteriales</taxon>
        <taxon>Nocardiaceae</taxon>
        <taxon>Nocardia</taxon>
    </lineage>
</organism>
<sequence>MSGHSLTDGFLTNFLEGAIHGAADRLFHRPTRTDPAVIAAWAEWQTPDQWADQHGRSTQ</sequence>
<accession>W5TP81</accession>
<dbReference type="STRING" id="1415166.NONO_c59820"/>
<keyword evidence="2" id="KW-1185">Reference proteome</keyword>
<dbReference type="HOGENOM" id="CLU_2955962_0_0_11"/>
<evidence type="ECO:0000313" key="2">
    <source>
        <dbReference type="Proteomes" id="UP000019150"/>
    </source>
</evidence>